<feature type="region of interest" description="Disordered" evidence="1">
    <location>
        <begin position="242"/>
        <end position="271"/>
    </location>
</feature>
<proteinExistence type="predicted"/>
<protein>
    <recommendedName>
        <fullName evidence="3">Neurotransmitter-gated ion-channel transmembrane domain-containing protein</fullName>
    </recommendedName>
</protein>
<keyword evidence="2" id="KW-0472">Membrane</keyword>
<feature type="domain" description="Neurotransmitter-gated ion-channel transmembrane" evidence="3">
    <location>
        <begin position="2"/>
        <end position="230"/>
    </location>
</feature>
<reference evidence="4 5" key="1">
    <citation type="submission" date="2021-06" db="EMBL/GenBank/DDBJ databases">
        <authorList>
            <person name="Palmer J.M."/>
        </authorList>
    </citation>
    <scope>NUCLEOTIDE SEQUENCE [LARGE SCALE GENOMIC DNA]</scope>
    <source>
        <strain evidence="5">if_2019</strain>
        <tissue evidence="4">Muscle</tissue>
    </source>
</reference>
<keyword evidence="2" id="KW-0812">Transmembrane</keyword>
<evidence type="ECO:0000259" key="3">
    <source>
        <dbReference type="Pfam" id="PF02932"/>
    </source>
</evidence>
<feature type="transmembrane region" description="Helical" evidence="2">
    <location>
        <begin position="33"/>
        <end position="54"/>
    </location>
</feature>
<accession>A0ABV0UXN7</accession>
<dbReference type="Proteomes" id="UP001482620">
    <property type="component" value="Unassembled WGS sequence"/>
</dbReference>
<dbReference type="SUPFAM" id="SSF90112">
    <property type="entry name" value="Neurotransmitter-gated ion-channel transmembrane pore"/>
    <property type="match status" value="1"/>
</dbReference>
<sequence length="271" mass="30370">MAIYSLLGQTVFLFLIAKKVPETSKAVPLIGKYLMFVMSVTTIVIINCVIVLNVSLRTPNTHKMTDKVRKIFLNVLPQLLRMRMKPWTPNSDKTSETTDGRTLCTDKIHCRRRSSITLIAKAEEYLATVARSELMFKNLKERNGLMKSVLETLYGGLKGGTAEQLSVSLAQASPELRQCVASCKHIAETARQQNNFQSENEEWFLVARVIDRVCFIVMALVFFIGTTGIFLMGHFNQPPSSPFDGDPKEYLPPLENHRDATENGIGANLLS</sequence>
<organism evidence="4 5">
    <name type="scientific">Ilyodon furcidens</name>
    <name type="common">goldbreast splitfin</name>
    <dbReference type="NCBI Taxonomy" id="33524"/>
    <lineage>
        <taxon>Eukaryota</taxon>
        <taxon>Metazoa</taxon>
        <taxon>Chordata</taxon>
        <taxon>Craniata</taxon>
        <taxon>Vertebrata</taxon>
        <taxon>Euteleostomi</taxon>
        <taxon>Actinopterygii</taxon>
        <taxon>Neopterygii</taxon>
        <taxon>Teleostei</taxon>
        <taxon>Neoteleostei</taxon>
        <taxon>Acanthomorphata</taxon>
        <taxon>Ovalentaria</taxon>
        <taxon>Atherinomorphae</taxon>
        <taxon>Cyprinodontiformes</taxon>
        <taxon>Goodeidae</taxon>
        <taxon>Ilyodon</taxon>
    </lineage>
</organism>
<evidence type="ECO:0000256" key="2">
    <source>
        <dbReference type="SAM" id="Phobius"/>
    </source>
</evidence>
<dbReference type="InterPro" id="IPR038050">
    <property type="entry name" value="Neuro_actylchol_rec"/>
</dbReference>
<dbReference type="Gene3D" id="1.20.58.390">
    <property type="entry name" value="Neurotransmitter-gated ion-channel transmembrane domain"/>
    <property type="match status" value="2"/>
</dbReference>
<gene>
    <name evidence="4" type="ORF">ILYODFUR_030183</name>
</gene>
<dbReference type="Pfam" id="PF02932">
    <property type="entry name" value="Neur_chan_memb"/>
    <property type="match status" value="1"/>
</dbReference>
<dbReference type="EMBL" id="JAHRIQ010085527">
    <property type="protein sequence ID" value="MEQ2249521.1"/>
    <property type="molecule type" value="Genomic_DNA"/>
</dbReference>
<evidence type="ECO:0000256" key="1">
    <source>
        <dbReference type="SAM" id="MobiDB-lite"/>
    </source>
</evidence>
<name>A0ABV0UXN7_9TELE</name>
<evidence type="ECO:0000313" key="5">
    <source>
        <dbReference type="Proteomes" id="UP001482620"/>
    </source>
</evidence>
<keyword evidence="5" id="KW-1185">Reference proteome</keyword>
<evidence type="ECO:0000313" key="4">
    <source>
        <dbReference type="EMBL" id="MEQ2249521.1"/>
    </source>
</evidence>
<feature type="transmembrane region" description="Helical" evidence="2">
    <location>
        <begin position="213"/>
        <end position="235"/>
    </location>
</feature>
<comment type="caution">
    <text evidence="4">The sequence shown here is derived from an EMBL/GenBank/DDBJ whole genome shotgun (WGS) entry which is preliminary data.</text>
</comment>
<feature type="compositionally biased region" description="Basic and acidic residues" evidence="1">
    <location>
        <begin position="245"/>
        <end position="261"/>
    </location>
</feature>
<keyword evidence="2" id="KW-1133">Transmembrane helix</keyword>
<dbReference type="InterPro" id="IPR036719">
    <property type="entry name" value="Neuro-gated_channel_TM_sf"/>
</dbReference>
<dbReference type="InterPro" id="IPR006029">
    <property type="entry name" value="Neurotrans-gated_channel_TM"/>
</dbReference>